<dbReference type="Pfam" id="PF01926">
    <property type="entry name" value="MMR_HSR1"/>
    <property type="match status" value="1"/>
</dbReference>
<feature type="domain" description="G" evidence="6">
    <location>
        <begin position="490"/>
        <end position="546"/>
    </location>
</feature>
<dbReference type="EMBL" id="AHGT01000077">
    <property type="protein sequence ID" value="ESU35577.1"/>
    <property type="molecule type" value="Genomic_DNA"/>
</dbReference>
<feature type="compositionally biased region" description="Basic and acidic residues" evidence="5">
    <location>
        <begin position="377"/>
        <end position="393"/>
    </location>
</feature>
<dbReference type="PANTHER" id="PTHR45709">
    <property type="entry name" value="LARGE SUBUNIT GTPASE 1 HOMOLOG-RELATED"/>
    <property type="match status" value="1"/>
</dbReference>
<dbReference type="VEuPathDB" id="GiardiaDB:QR46_3130"/>
<name>V6TAX4_GIAIN</name>
<gene>
    <name evidence="7" type="ORF">DHA2_15867</name>
</gene>
<feature type="non-terminal residue" evidence="7">
    <location>
        <position position="1"/>
    </location>
</feature>
<dbReference type="AlphaFoldDB" id="V6TAX4"/>
<keyword evidence="2" id="KW-0547">Nucleotide-binding</keyword>
<evidence type="ECO:0000313" key="7">
    <source>
        <dbReference type="EMBL" id="ESU35577.1"/>
    </source>
</evidence>
<protein>
    <submittedName>
        <fullName evidence="7">GTP-binding protein</fullName>
    </submittedName>
</protein>
<dbReference type="GO" id="GO:0003924">
    <property type="term" value="F:GTPase activity"/>
    <property type="evidence" value="ECO:0007669"/>
    <property type="project" value="InterPro"/>
</dbReference>
<evidence type="ECO:0000256" key="5">
    <source>
        <dbReference type="SAM" id="MobiDB-lite"/>
    </source>
</evidence>
<dbReference type="InterPro" id="IPR027417">
    <property type="entry name" value="P-loop_NTPase"/>
</dbReference>
<feature type="region of interest" description="Disordered" evidence="5">
    <location>
        <begin position="83"/>
        <end position="112"/>
    </location>
</feature>
<comment type="caution">
    <text evidence="7">The sequence shown here is derived from an EMBL/GenBank/DDBJ whole genome shotgun (WGS) entry which is preliminary data.</text>
</comment>
<evidence type="ECO:0000259" key="6">
    <source>
        <dbReference type="Pfam" id="PF01926"/>
    </source>
</evidence>
<proteinExistence type="predicted"/>
<reference evidence="7 8" key="2">
    <citation type="journal article" date="2013" name="Genome Biol. Evol.">
        <title>Genome sequencing of Giardia lamblia genotypes A2 and B isolates (DH and GS) and comparative analysis with the genomes of genotypes A1 and E (WB and Pig).</title>
        <authorList>
            <person name="Adam R.D."/>
            <person name="Dahlstrom E.W."/>
            <person name="Martens C.A."/>
            <person name="Bruno D.P."/>
            <person name="Barbian K.D."/>
            <person name="Ricklefs S.M."/>
            <person name="Hernandez M.M."/>
            <person name="Narla N.P."/>
            <person name="Patel R.B."/>
            <person name="Porcella S.F."/>
            <person name="Nash T.E."/>
        </authorList>
    </citation>
    <scope>NUCLEOTIDE SEQUENCE [LARGE SCALE GENOMIC DNA]</scope>
    <source>
        <strain evidence="7 8">DH</strain>
    </source>
</reference>
<accession>V6TAX4</accession>
<evidence type="ECO:0000256" key="3">
    <source>
        <dbReference type="ARBA" id="ARBA00022801"/>
    </source>
</evidence>
<evidence type="ECO:0000256" key="2">
    <source>
        <dbReference type="ARBA" id="ARBA00022741"/>
    </source>
</evidence>
<dbReference type="GO" id="GO:0005525">
    <property type="term" value="F:GTP binding"/>
    <property type="evidence" value="ECO:0007669"/>
    <property type="project" value="UniProtKB-KW"/>
</dbReference>
<dbReference type="VEuPathDB" id="GiardiaDB:GL50803_0015867"/>
<sequence>VNRASVEQSINRSRAENWQGLTKEQLCLHSCIVADSIEYRHKYYGVSKRCKRPGSKIIIIINNSSMGKHRTARKFTGAQKLDKNSGLGHALENARQRDKREQQAHMQSANPAAETFKQIHGPTIRSVVEECDLEAIIARAVAEGREFTMKQEATLLHEQNFQAELQVSPTTSQLSYIATRKNLLRIPRRPAWCVGMSKEELQSREQEAFYIWRSELAKLEQERVVTVTPFEKNLDIWRQLWRVVERSDILFQVVDCRNPLLFRSSDLVQYMKEIGLRQKTYKRSVLLLNKADLVPLEARKIWTQYFAANRIEHVYFSALREEALIKLIAYQINKHERDLKEQEALIRAGVCSYKEAVQRLENDLEEDVPSENSVADISEKEEADLSDHDADQPRKKKGKRVKPVSKDVLERIKLEYDLIISRDDTDEPLPFKYLDTGAGTSSPADLNLLKSSRILTRDELIVVINLLSEEVRREGVRLNCAKRDSDTITIGMAGYPNVGKSSLINVIAIETGVRTAVAATPGKTKHFQTIVLSPTITLCDCPGLIFPSFTHCRSDLLCNGILSIDNERDYMAPIRLVAARIPKRVFEKVYNVQIKDVDKFSVAQLPVGVNPAEVYATAEQICDALALRHGYMQSYGGTDRARIARIILKDMLKGKLVWISLPSAAP</sequence>
<keyword evidence="4" id="KW-0342">GTP-binding</keyword>
<dbReference type="Proteomes" id="UP000018320">
    <property type="component" value="Unassembled WGS sequence"/>
</dbReference>
<dbReference type="VEuPathDB" id="GiardiaDB:DHA2_15867"/>
<evidence type="ECO:0000256" key="4">
    <source>
        <dbReference type="ARBA" id="ARBA00023134"/>
    </source>
</evidence>
<feature type="compositionally biased region" description="Basic and acidic residues" evidence="5">
    <location>
        <begin position="92"/>
        <end position="103"/>
    </location>
</feature>
<dbReference type="SUPFAM" id="SSF52540">
    <property type="entry name" value="P-loop containing nucleoside triphosphate hydrolases"/>
    <property type="match status" value="1"/>
</dbReference>
<dbReference type="PANTHER" id="PTHR45709:SF2">
    <property type="entry name" value="LARGE SUBUNIT GTPASE 1 HOMOLOG"/>
    <property type="match status" value="1"/>
</dbReference>
<dbReference type="Gene3D" id="3.40.50.300">
    <property type="entry name" value="P-loop containing nucleotide triphosphate hydrolases"/>
    <property type="match status" value="1"/>
</dbReference>
<organism evidence="7 8">
    <name type="scientific">Giardia intestinalis</name>
    <name type="common">Giardia lamblia</name>
    <dbReference type="NCBI Taxonomy" id="5741"/>
    <lineage>
        <taxon>Eukaryota</taxon>
        <taxon>Metamonada</taxon>
        <taxon>Diplomonadida</taxon>
        <taxon>Hexamitidae</taxon>
        <taxon>Giardiinae</taxon>
        <taxon>Giardia</taxon>
    </lineage>
</organism>
<keyword evidence="1" id="KW-0963">Cytoplasm</keyword>
<feature type="region of interest" description="Disordered" evidence="5">
    <location>
        <begin position="362"/>
        <end position="402"/>
    </location>
</feature>
<keyword evidence="3" id="KW-0378">Hydrolase</keyword>
<dbReference type="InterPro" id="IPR043358">
    <property type="entry name" value="GNL1-like"/>
</dbReference>
<dbReference type="GO" id="GO:0005829">
    <property type="term" value="C:cytosol"/>
    <property type="evidence" value="ECO:0007669"/>
    <property type="project" value="TreeGrafter"/>
</dbReference>
<evidence type="ECO:0000313" key="8">
    <source>
        <dbReference type="Proteomes" id="UP000018320"/>
    </source>
</evidence>
<dbReference type="InterPro" id="IPR006073">
    <property type="entry name" value="GTP-bd"/>
</dbReference>
<reference evidence="8" key="1">
    <citation type="submission" date="2012-02" db="EMBL/GenBank/DDBJ databases">
        <title>Genome sequencing of Giardia lamblia Genotypes A2 and B isolates (DH and GS) and comparative analysis with the genomes of Genotypes A1 and E (WB and Pig).</title>
        <authorList>
            <person name="Adam R."/>
            <person name="Dahlstrom E."/>
            <person name="Martens C."/>
            <person name="Bruno D."/>
            <person name="Barbian K."/>
            <person name="Porcella S.F."/>
            <person name="Nash T."/>
        </authorList>
    </citation>
    <scope>NUCLEOTIDE SEQUENCE</scope>
    <source>
        <strain evidence="8">DH</strain>
    </source>
</reference>
<evidence type="ECO:0000256" key="1">
    <source>
        <dbReference type="ARBA" id="ARBA00022490"/>
    </source>
</evidence>